<dbReference type="RefSeq" id="WP_105217162.1">
    <property type="nucleotide sequence ID" value="NZ_CP027062.1"/>
</dbReference>
<name>A0A2S0HZ44_9FLAO</name>
<evidence type="ECO:0000313" key="2">
    <source>
        <dbReference type="Proteomes" id="UP000238442"/>
    </source>
</evidence>
<dbReference type="PANTHER" id="PTHR33639:SF2">
    <property type="entry name" value="DUF393 DOMAIN-CONTAINING PROTEIN"/>
    <property type="match status" value="1"/>
</dbReference>
<dbReference type="PANTHER" id="PTHR33639">
    <property type="entry name" value="THIOL-DISULFIDE OXIDOREDUCTASE DCC"/>
    <property type="match status" value="1"/>
</dbReference>
<dbReference type="KEGG" id="aue:C5O00_12480"/>
<gene>
    <name evidence="1" type="ORF">C5O00_12480</name>
</gene>
<dbReference type="EMBL" id="CP027062">
    <property type="protein sequence ID" value="AVI51922.1"/>
    <property type="molecule type" value="Genomic_DNA"/>
</dbReference>
<dbReference type="InterPro" id="IPR007263">
    <property type="entry name" value="DCC1-like"/>
</dbReference>
<dbReference type="OrthoDB" id="9785438at2"/>
<dbReference type="InterPro" id="IPR052927">
    <property type="entry name" value="DCC_oxidoreductase"/>
</dbReference>
<proteinExistence type="predicted"/>
<dbReference type="Pfam" id="PF04134">
    <property type="entry name" value="DCC1-like"/>
    <property type="match status" value="1"/>
</dbReference>
<evidence type="ECO:0000313" key="1">
    <source>
        <dbReference type="EMBL" id="AVI51922.1"/>
    </source>
</evidence>
<reference evidence="1 2" key="1">
    <citation type="submission" date="2018-02" db="EMBL/GenBank/DDBJ databases">
        <title>Genomic analysis of the strain RR4-38 isolated from a seawater recirculating aquaculture system.</title>
        <authorList>
            <person name="Kim Y.-S."/>
            <person name="Jang Y.H."/>
            <person name="Kim K.-H."/>
        </authorList>
    </citation>
    <scope>NUCLEOTIDE SEQUENCE [LARGE SCALE GENOMIC DNA]</scope>
    <source>
        <strain evidence="1 2">RR4-38</strain>
    </source>
</reference>
<dbReference type="Proteomes" id="UP000238442">
    <property type="component" value="Chromosome"/>
</dbReference>
<organism evidence="1 2">
    <name type="scientific">Pukyongia salina</name>
    <dbReference type="NCBI Taxonomy" id="2094025"/>
    <lineage>
        <taxon>Bacteria</taxon>
        <taxon>Pseudomonadati</taxon>
        <taxon>Bacteroidota</taxon>
        <taxon>Flavobacteriia</taxon>
        <taxon>Flavobacteriales</taxon>
        <taxon>Flavobacteriaceae</taxon>
        <taxon>Pukyongia</taxon>
    </lineage>
</organism>
<dbReference type="AlphaFoldDB" id="A0A2S0HZ44"/>
<protein>
    <submittedName>
        <fullName evidence="1">Thiol-disulfide oxidoreductase</fullName>
    </submittedName>
</protein>
<dbReference type="GO" id="GO:0015035">
    <property type="term" value="F:protein-disulfide reductase activity"/>
    <property type="evidence" value="ECO:0007669"/>
    <property type="project" value="InterPro"/>
</dbReference>
<accession>A0A2S0HZ44</accession>
<sequence>MKATTNKIVLFDGVCNLCNSAVQFMIKRDHDDRFMFAALQEEAGLALTKKYNIDTSRIDSIVLIDNGKAYVKSTAALHIALYLKGLWPLCHGALIVPRFIRDVVYDIIARYRYKWFGKKESCMIPTPDIKRKFL</sequence>
<keyword evidence="2" id="KW-1185">Reference proteome</keyword>